<dbReference type="AlphaFoldDB" id="A0A2N5T9N2"/>
<dbReference type="Proteomes" id="UP000235388">
    <property type="component" value="Unassembled WGS sequence"/>
</dbReference>
<dbReference type="EMBL" id="PGCJ01000769">
    <property type="protein sequence ID" value="PLW22215.1"/>
    <property type="molecule type" value="Genomic_DNA"/>
</dbReference>
<keyword evidence="2" id="KW-1185">Reference proteome</keyword>
<name>A0A2N5T9N2_9BASI</name>
<gene>
    <name evidence="1" type="ORF">PCANC_27743</name>
</gene>
<protein>
    <submittedName>
        <fullName evidence="1">Uncharacterized protein</fullName>
    </submittedName>
</protein>
<evidence type="ECO:0000313" key="2">
    <source>
        <dbReference type="Proteomes" id="UP000235388"/>
    </source>
</evidence>
<accession>A0A2N5T9N2</accession>
<sequence length="68" mass="7359">MRFECPGCHMPSISRKDDSVIIDASACYVANQAILSLSPASSWILEIICAKVAPSPMPFDNFISLGEI</sequence>
<comment type="caution">
    <text evidence="1">The sequence shown here is derived from an EMBL/GenBank/DDBJ whole genome shotgun (WGS) entry which is preliminary data.</text>
</comment>
<proteinExistence type="predicted"/>
<evidence type="ECO:0000313" key="1">
    <source>
        <dbReference type="EMBL" id="PLW22215.1"/>
    </source>
</evidence>
<organism evidence="1 2">
    <name type="scientific">Puccinia coronata f. sp. avenae</name>
    <dbReference type="NCBI Taxonomy" id="200324"/>
    <lineage>
        <taxon>Eukaryota</taxon>
        <taxon>Fungi</taxon>
        <taxon>Dikarya</taxon>
        <taxon>Basidiomycota</taxon>
        <taxon>Pucciniomycotina</taxon>
        <taxon>Pucciniomycetes</taxon>
        <taxon>Pucciniales</taxon>
        <taxon>Pucciniaceae</taxon>
        <taxon>Puccinia</taxon>
    </lineage>
</organism>
<reference evidence="1 2" key="1">
    <citation type="submission" date="2017-11" db="EMBL/GenBank/DDBJ databases">
        <title>De novo assembly and phasing of dikaryotic genomes from two isolates of Puccinia coronata f. sp. avenae, the causal agent of oat crown rust.</title>
        <authorList>
            <person name="Miller M.E."/>
            <person name="Zhang Y."/>
            <person name="Omidvar V."/>
            <person name="Sperschneider J."/>
            <person name="Schwessinger B."/>
            <person name="Raley C."/>
            <person name="Palmer J.M."/>
            <person name="Garnica D."/>
            <person name="Upadhyaya N."/>
            <person name="Rathjen J."/>
            <person name="Taylor J.M."/>
            <person name="Park R.F."/>
            <person name="Dodds P.N."/>
            <person name="Hirsch C.D."/>
            <person name="Kianian S.F."/>
            <person name="Figueroa M."/>
        </authorList>
    </citation>
    <scope>NUCLEOTIDE SEQUENCE [LARGE SCALE GENOMIC DNA]</scope>
    <source>
        <strain evidence="1">12NC29</strain>
    </source>
</reference>